<dbReference type="Pfam" id="PF00877">
    <property type="entry name" value="NLPC_P60"/>
    <property type="match status" value="1"/>
</dbReference>
<dbReference type="EMBL" id="BAABFL010000399">
    <property type="protein sequence ID" value="GAA4650481.1"/>
    <property type="molecule type" value="Genomic_DNA"/>
</dbReference>
<organism evidence="6 7">
    <name type="scientific">Kistimonas scapharcae</name>
    <dbReference type="NCBI Taxonomy" id="1036133"/>
    <lineage>
        <taxon>Bacteria</taxon>
        <taxon>Pseudomonadati</taxon>
        <taxon>Pseudomonadota</taxon>
        <taxon>Gammaproteobacteria</taxon>
        <taxon>Oceanospirillales</taxon>
        <taxon>Endozoicomonadaceae</taxon>
        <taxon>Kistimonas</taxon>
    </lineage>
</organism>
<gene>
    <name evidence="6" type="ORF">GCM10023116_27640</name>
</gene>
<evidence type="ECO:0000256" key="3">
    <source>
        <dbReference type="ARBA" id="ARBA00022801"/>
    </source>
</evidence>
<dbReference type="Proteomes" id="UP001500604">
    <property type="component" value="Unassembled WGS sequence"/>
</dbReference>
<dbReference type="InterPro" id="IPR038765">
    <property type="entry name" value="Papain-like_cys_pep_sf"/>
</dbReference>
<dbReference type="Gene3D" id="3.90.1720.10">
    <property type="entry name" value="endopeptidase domain like (from Nostoc punctiforme)"/>
    <property type="match status" value="1"/>
</dbReference>
<sequence length="129" mass="15130">MDWVNKYIGLPWVNGEQDCWWLVRQVYRERLGIELPQIVVNADNLKEVIRTMTEHPVLNDWVPIDQPENHCLTFFSNRQHPTHVAVYLAYGGGRILHTYKRAGCVLQTPMDAKLSGWINPQYFRHKSLS</sequence>
<evidence type="ECO:0000256" key="1">
    <source>
        <dbReference type="ARBA" id="ARBA00007074"/>
    </source>
</evidence>
<accession>A0ABP8V5C2</accession>
<keyword evidence="4" id="KW-0788">Thiol protease</keyword>
<keyword evidence="2" id="KW-0645">Protease</keyword>
<feature type="domain" description="NlpC/P60" evidence="5">
    <location>
        <begin position="16"/>
        <end position="101"/>
    </location>
</feature>
<comment type="caution">
    <text evidence="6">The sequence shown here is derived from an EMBL/GenBank/DDBJ whole genome shotgun (WGS) entry which is preliminary data.</text>
</comment>
<protein>
    <recommendedName>
        <fullName evidence="5">NlpC/P60 domain-containing protein</fullName>
    </recommendedName>
</protein>
<keyword evidence="3" id="KW-0378">Hydrolase</keyword>
<keyword evidence="7" id="KW-1185">Reference proteome</keyword>
<evidence type="ECO:0000313" key="7">
    <source>
        <dbReference type="Proteomes" id="UP001500604"/>
    </source>
</evidence>
<dbReference type="SUPFAM" id="SSF54001">
    <property type="entry name" value="Cysteine proteinases"/>
    <property type="match status" value="1"/>
</dbReference>
<evidence type="ECO:0000259" key="5">
    <source>
        <dbReference type="Pfam" id="PF00877"/>
    </source>
</evidence>
<proteinExistence type="inferred from homology"/>
<name>A0ABP8V5C2_9GAMM</name>
<evidence type="ECO:0000256" key="4">
    <source>
        <dbReference type="ARBA" id="ARBA00022807"/>
    </source>
</evidence>
<reference evidence="7" key="1">
    <citation type="journal article" date="2019" name="Int. J. Syst. Evol. Microbiol.">
        <title>The Global Catalogue of Microorganisms (GCM) 10K type strain sequencing project: providing services to taxonomists for standard genome sequencing and annotation.</title>
        <authorList>
            <consortium name="The Broad Institute Genomics Platform"/>
            <consortium name="The Broad Institute Genome Sequencing Center for Infectious Disease"/>
            <person name="Wu L."/>
            <person name="Ma J."/>
        </authorList>
    </citation>
    <scope>NUCLEOTIDE SEQUENCE [LARGE SCALE GENOMIC DNA]</scope>
    <source>
        <strain evidence="7">JCM 17805</strain>
    </source>
</reference>
<dbReference type="InterPro" id="IPR000064">
    <property type="entry name" value="NLP_P60_dom"/>
</dbReference>
<evidence type="ECO:0000313" key="6">
    <source>
        <dbReference type="EMBL" id="GAA4650481.1"/>
    </source>
</evidence>
<evidence type="ECO:0000256" key="2">
    <source>
        <dbReference type="ARBA" id="ARBA00022670"/>
    </source>
</evidence>
<comment type="similarity">
    <text evidence="1">Belongs to the peptidase C40 family.</text>
</comment>